<dbReference type="EMBL" id="VOOR01000057">
    <property type="protein sequence ID" value="TXB61485.1"/>
    <property type="molecule type" value="Genomic_DNA"/>
</dbReference>
<evidence type="ECO:0000259" key="1">
    <source>
        <dbReference type="Pfam" id="PF19313"/>
    </source>
</evidence>
<feature type="domain" description="DUF5916" evidence="1">
    <location>
        <begin position="220"/>
        <end position="632"/>
    </location>
</feature>
<comment type="caution">
    <text evidence="2">The sequence shown here is derived from an EMBL/GenBank/DDBJ whole genome shotgun (WGS) entry which is preliminary data.</text>
</comment>
<keyword evidence="3" id="KW-1185">Reference proteome</keyword>
<dbReference type="InterPro" id="IPR045670">
    <property type="entry name" value="DUF5916"/>
</dbReference>
<name>A0A5C6RHV6_9BACT</name>
<proteinExistence type="predicted"/>
<evidence type="ECO:0000313" key="3">
    <source>
        <dbReference type="Proteomes" id="UP000321580"/>
    </source>
</evidence>
<sequence>MHAQETAEPFPGLLVKKSAGPIVLDGQLEEAAWERAEVASEFVQNFPFDTSAAELPTEVRVTFTDEALYIAAKIYQPKEDYIVTSLRRDFEFGPSDVFAVNIDPFRDKINGFHFAVSPLNVQREGLIDNGNNISTDWDNKWYSAVGNHPEYWVVEMAIPFKTLRYKRQDADNRWRMNFTRISVRQNEQSSWGAVPRQFGVNNLAFAREVLWASPPPRPGLNVSLIPYAIGGINEDAEFNLPSETTWNAGGDAKVALTPSLNLDLTFNPDFSQVEVDRQLTNLSRFELFFPERRQFFLENEDLFGKFGFPSSRPFFSRRIGIARGTLRKIDNDGQEIEVDRTLNVPIQAGARISGKLDNNWRVGLLNMQTGPVQAADIAPANYAVGVLQRKVFDRSYVGGIFTNKINFRPDGNGGYEVDPAAANRAAGIEYNLFSKDNKWEAEAFYHRSFGQNEQADAQAAALFIGHYLRRWRIFAPTHYVGANHNPEIGFVPRTGFLSTSPGITHLIFPQKEWWARRVIAFGLEARTEFLFSKPDDFQLADRNLSGGAFVQLPGQSQVSLNYSNSYTFLFNPFDPTNTGGEELPANKGYHYQTWSLSFDSDVRKDFYYSAGVEHGTFFNADFTRVEIDANFRWQPVGVIALSAAYTDIALPSPYSSAKIWLVGPRAELSFSRSVFFSAFLQYNTQADNVNINTRLQWRFRPVSDLFLVYTDNYFSDQFWQQPKGKNRAIVLKATYWLNL</sequence>
<accession>A0A5C6RHV6</accession>
<dbReference type="Gene3D" id="2.60.40.1190">
    <property type="match status" value="1"/>
</dbReference>
<dbReference type="SUPFAM" id="SSF49344">
    <property type="entry name" value="CBD9-like"/>
    <property type="match status" value="1"/>
</dbReference>
<gene>
    <name evidence="2" type="ORF">FRY97_18900</name>
</gene>
<dbReference type="Proteomes" id="UP000321580">
    <property type="component" value="Unassembled WGS sequence"/>
</dbReference>
<protein>
    <submittedName>
        <fullName evidence="2">Carbohydrate binding family 9 domain-containing protein</fullName>
    </submittedName>
</protein>
<dbReference type="Pfam" id="PF19313">
    <property type="entry name" value="DUF5916"/>
    <property type="match status" value="1"/>
</dbReference>
<dbReference type="RefSeq" id="WP_170254753.1">
    <property type="nucleotide sequence ID" value="NZ_VOOR01000057.1"/>
</dbReference>
<dbReference type="CDD" id="cd09618">
    <property type="entry name" value="CBM9_like_2"/>
    <property type="match status" value="1"/>
</dbReference>
<dbReference type="AlphaFoldDB" id="A0A5C6RHV6"/>
<reference evidence="2 3" key="1">
    <citation type="submission" date="2019-08" db="EMBL/GenBank/DDBJ databases">
        <title>Genome of Phaeodactylibacter luteus.</title>
        <authorList>
            <person name="Bowman J.P."/>
        </authorList>
    </citation>
    <scope>NUCLEOTIDE SEQUENCE [LARGE SCALE GENOMIC DNA]</scope>
    <source>
        <strain evidence="2 3">KCTC 42180</strain>
    </source>
</reference>
<organism evidence="2 3">
    <name type="scientific">Phaeodactylibacter luteus</name>
    <dbReference type="NCBI Taxonomy" id="1564516"/>
    <lineage>
        <taxon>Bacteria</taxon>
        <taxon>Pseudomonadati</taxon>
        <taxon>Bacteroidota</taxon>
        <taxon>Saprospiria</taxon>
        <taxon>Saprospirales</taxon>
        <taxon>Haliscomenobacteraceae</taxon>
        <taxon>Phaeodactylibacter</taxon>
    </lineage>
</organism>
<evidence type="ECO:0000313" key="2">
    <source>
        <dbReference type="EMBL" id="TXB61485.1"/>
    </source>
</evidence>